<reference evidence="1" key="1">
    <citation type="journal article" date="2013" name="Genetics">
        <title>The draft genome and transcriptome of Panagrellus redivivus are shaped by the harsh demands of a free-living lifestyle.</title>
        <authorList>
            <person name="Srinivasan J."/>
            <person name="Dillman A.R."/>
            <person name="Macchietto M.G."/>
            <person name="Heikkinen L."/>
            <person name="Lakso M."/>
            <person name="Fracchia K.M."/>
            <person name="Antoshechkin I."/>
            <person name="Mortazavi A."/>
            <person name="Wong G."/>
            <person name="Sternberg P.W."/>
        </authorList>
    </citation>
    <scope>NUCLEOTIDE SEQUENCE [LARGE SCALE GENOMIC DNA]</scope>
    <source>
        <strain evidence="1">MT8872</strain>
    </source>
</reference>
<dbReference type="Proteomes" id="UP000492821">
    <property type="component" value="Unassembled WGS sequence"/>
</dbReference>
<protein>
    <submittedName>
        <fullName evidence="2">FTH domain-containing protein</fullName>
    </submittedName>
</protein>
<evidence type="ECO:0000313" key="1">
    <source>
        <dbReference type="Proteomes" id="UP000492821"/>
    </source>
</evidence>
<dbReference type="AlphaFoldDB" id="A0A7E4V8J9"/>
<sequence length="207" mass="23921">MVSLNDSCFTFDELKYALKGCGAFYARDSKFTEPVTFSELWPLLTYCDIIELDILNMIYDENIGQAMLKYRGVKFKAIEFCNLPVSQNIFMSIIDYFLSFSEFPYRVEMSFPAETAPSELQMFLVSARQAMENAGYKCEDTDDHIEFKYDHLHNKIPLTSDIKYIIVNTLYGRDGNHFMFTPPFGRKFLFTEPSSDSSEEGSLSDDE</sequence>
<proteinExistence type="predicted"/>
<accession>A0A7E4V8J9</accession>
<evidence type="ECO:0000313" key="2">
    <source>
        <dbReference type="WBParaSite" id="Pan_g17527.t1"/>
    </source>
</evidence>
<name>A0A7E4V8J9_PANRE</name>
<organism evidence="1 2">
    <name type="scientific">Panagrellus redivivus</name>
    <name type="common">Microworm</name>
    <dbReference type="NCBI Taxonomy" id="6233"/>
    <lineage>
        <taxon>Eukaryota</taxon>
        <taxon>Metazoa</taxon>
        <taxon>Ecdysozoa</taxon>
        <taxon>Nematoda</taxon>
        <taxon>Chromadorea</taxon>
        <taxon>Rhabditida</taxon>
        <taxon>Tylenchina</taxon>
        <taxon>Panagrolaimomorpha</taxon>
        <taxon>Panagrolaimoidea</taxon>
        <taxon>Panagrolaimidae</taxon>
        <taxon>Panagrellus</taxon>
    </lineage>
</organism>
<keyword evidence="1" id="KW-1185">Reference proteome</keyword>
<dbReference type="WBParaSite" id="Pan_g17527.t1">
    <property type="protein sequence ID" value="Pan_g17527.t1"/>
    <property type="gene ID" value="Pan_g17527"/>
</dbReference>
<reference evidence="2" key="2">
    <citation type="submission" date="2020-10" db="UniProtKB">
        <authorList>
            <consortium name="WormBaseParasite"/>
        </authorList>
    </citation>
    <scope>IDENTIFICATION</scope>
</reference>